<feature type="compositionally biased region" description="Low complexity" evidence="6">
    <location>
        <begin position="25"/>
        <end position="41"/>
    </location>
</feature>
<evidence type="ECO:0000259" key="7">
    <source>
        <dbReference type="SMART" id="SM01033"/>
    </source>
</evidence>
<keyword evidence="9" id="KW-1185">Reference proteome</keyword>
<dbReference type="InterPro" id="IPR015943">
    <property type="entry name" value="WD40/YVTN_repeat-like_dom_sf"/>
</dbReference>
<dbReference type="Pfam" id="PF08149">
    <property type="entry name" value="BING4CT"/>
    <property type="match status" value="1"/>
</dbReference>
<feature type="region of interest" description="Disordered" evidence="6">
    <location>
        <begin position="527"/>
        <end position="567"/>
    </location>
</feature>
<keyword evidence="2 5" id="KW-0853">WD repeat</keyword>
<keyword evidence="3" id="KW-0677">Repeat</keyword>
<dbReference type="PROSITE" id="PS50082">
    <property type="entry name" value="WD_REPEATS_2"/>
    <property type="match status" value="1"/>
</dbReference>
<dbReference type="PANTHER" id="PTHR14085:SF3">
    <property type="entry name" value="WD REPEAT-CONTAINING PROTEIN 46"/>
    <property type="match status" value="1"/>
</dbReference>
<dbReference type="SMART" id="SM00320">
    <property type="entry name" value="WD40"/>
    <property type="match status" value="5"/>
</dbReference>
<dbReference type="InterPro" id="IPR001680">
    <property type="entry name" value="WD40_rpt"/>
</dbReference>
<dbReference type="InterPro" id="IPR040315">
    <property type="entry name" value="WDR46/Utp7"/>
</dbReference>
<name>A0ABR4NEI4_9FUNG</name>
<comment type="subcellular location">
    <subcellularLocation>
        <location evidence="1">Nucleus</location>
        <location evidence="1">Nucleolus</location>
    </subcellularLocation>
</comment>
<sequence length="567" mass="63564">MSGTPTMPLLCPAMSNSLKRRRDGASTAAAASAAPAAAQAQRSDKARAASAIESIKDRAAAKYSRGDKPLPIKSITDKKLKGTLRRTHAKQKEAAEQAAQSEMLLTEDSGFLEAEGMERTWKFRQAELKKHVDANTESKMFDLKLPEFGPYALDYTRNGRHLLIGGRKGHIASFDWQSGKLACELHVRETVKDVKWLHNETMFAVAQKKFTYIYDKSGMELHCLRDHIEANRLEFLPYHFLLATVGNAGFLKYQDTSTGQLVAEHRTKLGKCDTMAQNPYNAVIHLGHANGTVTLWAPSMSTPLVKMLCHKGPVQAIAIDTSGTYMATTGLDGQMKVWDVRTYKTVQDYFTPAPASHLAISQKGLLAVGYGPHLSVWKDAFRTKQKEPYMTHLFAGSPIQDLHFCPFEDVLGCGHASGISSLVIPGSGEPNFDTMEANPYQTRKQRQESEVHSLLDKIQPDMITLDPTVIGRVDRSHQQVIADEKRREWEANHPTEKFVPVHRARGKSSSLRRYLRKSANVVDARREEMRERLEKQAAERERERKRAKGESVDKPRTALDRFDVGRK</sequence>
<gene>
    <name evidence="8" type="primary">utp7</name>
    <name evidence="8" type="ORF">HK105_202346</name>
</gene>
<dbReference type="Gene3D" id="2.130.10.10">
    <property type="entry name" value="YVTN repeat-like/Quinoprotein amine dehydrogenase"/>
    <property type="match status" value="1"/>
</dbReference>
<dbReference type="PANTHER" id="PTHR14085">
    <property type="entry name" value="WD-REPEAT PROTEIN BING4"/>
    <property type="match status" value="1"/>
</dbReference>
<dbReference type="InterPro" id="IPR019775">
    <property type="entry name" value="WD40_repeat_CS"/>
</dbReference>
<evidence type="ECO:0000256" key="5">
    <source>
        <dbReference type="PROSITE-ProRule" id="PRU00221"/>
    </source>
</evidence>
<dbReference type="InterPro" id="IPR012952">
    <property type="entry name" value="BING4_C_dom"/>
</dbReference>
<evidence type="ECO:0000256" key="6">
    <source>
        <dbReference type="SAM" id="MobiDB-lite"/>
    </source>
</evidence>
<dbReference type="SUPFAM" id="SSF50978">
    <property type="entry name" value="WD40 repeat-like"/>
    <property type="match status" value="1"/>
</dbReference>
<dbReference type="InterPro" id="IPR036322">
    <property type="entry name" value="WD40_repeat_dom_sf"/>
</dbReference>
<comment type="caution">
    <text evidence="8">The sequence shown here is derived from an EMBL/GenBank/DDBJ whole genome shotgun (WGS) entry which is preliminary data.</text>
</comment>
<feature type="domain" description="BING4 C-terminal" evidence="7">
    <location>
        <begin position="388"/>
        <end position="467"/>
    </location>
</feature>
<accession>A0ABR4NEI4</accession>
<keyword evidence="4" id="KW-0539">Nucleus</keyword>
<evidence type="ECO:0000256" key="3">
    <source>
        <dbReference type="ARBA" id="ARBA00022737"/>
    </source>
</evidence>
<feature type="repeat" description="WD" evidence="5">
    <location>
        <begin position="307"/>
        <end position="348"/>
    </location>
</feature>
<dbReference type="PROSITE" id="PS00678">
    <property type="entry name" value="WD_REPEATS_1"/>
    <property type="match status" value="1"/>
</dbReference>
<feature type="region of interest" description="Disordered" evidence="6">
    <location>
        <begin position="1"/>
        <end position="51"/>
    </location>
</feature>
<evidence type="ECO:0000256" key="2">
    <source>
        <dbReference type="ARBA" id="ARBA00022574"/>
    </source>
</evidence>
<evidence type="ECO:0000256" key="4">
    <source>
        <dbReference type="ARBA" id="ARBA00023242"/>
    </source>
</evidence>
<evidence type="ECO:0000256" key="1">
    <source>
        <dbReference type="ARBA" id="ARBA00004604"/>
    </source>
</evidence>
<dbReference type="SMART" id="SM01033">
    <property type="entry name" value="BING4CT"/>
    <property type="match status" value="1"/>
</dbReference>
<dbReference type="EMBL" id="JADGIZ020000008">
    <property type="protein sequence ID" value="KAL2917932.1"/>
    <property type="molecule type" value="Genomic_DNA"/>
</dbReference>
<protein>
    <submittedName>
        <fullName evidence="8">U3 small nucleolar RNA-associated protein 7</fullName>
    </submittedName>
</protein>
<evidence type="ECO:0000313" key="8">
    <source>
        <dbReference type="EMBL" id="KAL2917932.1"/>
    </source>
</evidence>
<dbReference type="Pfam" id="PF00400">
    <property type="entry name" value="WD40"/>
    <property type="match status" value="1"/>
</dbReference>
<evidence type="ECO:0000313" key="9">
    <source>
        <dbReference type="Proteomes" id="UP001527925"/>
    </source>
</evidence>
<proteinExistence type="predicted"/>
<reference evidence="8 9" key="1">
    <citation type="submission" date="2023-09" db="EMBL/GenBank/DDBJ databases">
        <title>Pangenome analysis of Batrachochytrium dendrobatidis and related Chytrids.</title>
        <authorList>
            <person name="Yacoub M.N."/>
            <person name="Stajich J.E."/>
            <person name="James T.Y."/>
        </authorList>
    </citation>
    <scope>NUCLEOTIDE SEQUENCE [LARGE SCALE GENOMIC DNA]</scope>
    <source>
        <strain evidence="8 9">JEL0888</strain>
    </source>
</reference>
<organism evidence="8 9">
    <name type="scientific">Polyrhizophydium stewartii</name>
    <dbReference type="NCBI Taxonomy" id="2732419"/>
    <lineage>
        <taxon>Eukaryota</taxon>
        <taxon>Fungi</taxon>
        <taxon>Fungi incertae sedis</taxon>
        <taxon>Chytridiomycota</taxon>
        <taxon>Chytridiomycota incertae sedis</taxon>
        <taxon>Chytridiomycetes</taxon>
        <taxon>Rhizophydiales</taxon>
        <taxon>Rhizophydiales incertae sedis</taxon>
        <taxon>Polyrhizophydium</taxon>
    </lineage>
</organism>
<dbReference type="PROSITE" id="PS50294">
    <property type="entry name" value="WD_REPEATS_REGION"/>
    <property type="match status" value="1"/>
</dbReference>
<dbReference type="Proteomes" id="UP001527925">
    <property type="component" value="Unassembled WGS sequence"/>
</dbReference>